<dbReference type="EMBL" id="JAUDUY010000004">
    <property type="protein sequence ID" value="MDM9631854.1"/>
    <property type="molecule type" value="Genomic_DNA"/>
</dbReference>
<sequence>MENTNYNTNTKTNTLKASKETVDFLLDFSRSYSVVETGGLIFERNLN</sequence>
<organism evidence="1 2">
    <name type="scientific">Robiginitalea aurantiaca</name>
    <dbReference type="NCBI Taxonomy" id="3056915"/>
    <lineage>
        <taxon>Bacteria</taxon>
        <taxon>Pseudomonadati</taxon>
        <taxon>Bacteroidota</taxon>
        <taxon>Flavobacteriia</taxon>
        <taxon>Flavobacteriales</taxon>
        <taxon>Flavobacteriaceae</taxon>
        <taxon>Robiginitalea</taxon>
    </lineage>
</organism>
<reference evidence="1" key="1">
    <citation type="submission" date="2023-06" db="EMBL/GenBank/DDBJ databases">
        <title>Robiginitalea aurantiacus sp. nov. and Algoriphagus sediminis sp. nov., isolated from coastal sediment.</title>
        <authorList>
            <person name="Zhou Z.Y."/>
            <person name="An J."/>
            <person name="Jia Y.W."/>
            <person name="Du Z.J."/>
        </authorList>
    </citation>
    <scope>NUCLEOTIDE SEQUENCE</scope>
    <source>
        <strain evidence="1">M39</strain>
    </source>
</reference>
<keyword evidence="2" id="KW-1185">Reference proteome</keyword>
<accession>A0ABT7WGA9</accession>
<evidence type="ECO:0000313" key="1">
    <source>
        <dbReference type="EMBL" id="MDM9631854.1"/>
    </source>
</evidence>
<name>A0ABT7WGA9_9FLAO</name>
<dbReference type="RefSeq" id="WP_289725216.1">
    <property type="nucleotide sequence ID" value="NZ_JAUDUY010000004.1"/>
</dbReference>
<proteinExistence type="predicted"/>
<protein>
    <submittedName>
        <fullName evidence="1">Uncharacterized protein</fullName>
    </submittedName>
</protein>
<comment type="caution">
    <text evidence="1">The sequence shown here is derived from an EMBL/GenBank/DDBJ whole genome shotgun (WGS) entry which is preliminary data.</text>
</comment>
<dbReference type="Proteomes" id="UP001174839">
    <property type="component" value="Unassembled WGS sequence"/>
</dbReference>
<evidence type="ECO:0000313" key="2">
    <source>
        <dbReference type="Proteomes" id="UP001174839"/>
    </source>
</evidence>
<gene>
    <name evidence="1" type="ORF">QU605_10245</name>
</gene>